<keyword evidence="1" id="KW-0969">Cilium</keyword>
<protein>
    <submittedName>
        <fullName evidence="1">Flagellin lysine-N-methylase</fullName>
        <ecNumber evidence="1">2.1.1.-</ecNumber>
    </submittedName>
</protein>
<dbReference type="RefSeq" id="WP_204720030.1">
    <property type="nucleotide sequence ID" value="NZ_JACSNR010000003.1"/>
</dbReference>
<dbReference type="GO" id="GO:0032259">
    <property type="term" value="P:methylation"/>
    <property type="evidence" value="ECO:0007669"/>
    <property type="project" value="UniProtKB-KW"/>
</dbReference>
<accession>A0ABS2GK70</accession>
<evidence type="ECO:0000313" key="1">
    <source>
        <dbReference type="EMBL" id="MBM6922857.1"/>
    </source>
</evidence>
<gene>
    <name evidence="1" type="primary">fliB</name>
    <name evidence="1" type="ORF">H9X81_04000</name>
</gene>
<organism evidence="1 2">
    <name type="scientific">Hydrogenoanaerobacterium saccharovorans</name>
    <dbReference type="NCBI Taxonomy" id="474960"/>
    <lineage>
        <taxon>Bacteria</taxon>
        <taxon>Bacillati</taxon>
        <taxon>Bacillota</taxon>
        <taxon>Clostridia</taxon>
        <taxon>Eubacteriales</taxon>
        <taxon>Oscillospiraceae</taxon>
        <taxon>Hydrogenoanaerobacterium</taxon>
    </lineage>
</organism>
<name>A0ABS2GK70_9FIRM</name>
<comment type="caution">
    <text evidence="1">The sequence shown here is derived from an EMBL/GenBank/DDBJ whole genome shotgun (WGS) entry which is preliminary data.</text>
</comment>
<evidence type="ECO:0000313" key="2">
    <source>
        <dbReference type="Proteomes" id="UP000724149"/>
    </source>
</evidence>
<dbReference type="NCBIfam" id="NF038110">
    <property type="entry name" value="Lys_methyl_FliB"/>
    <property type="match status" value="1"/>
</dbReference>
<keyword evidence="1" id="KW-0808">Transferase</keyword>
<keyword evidence="1" id="KW-0489">Methyltransferase</keyword>
<dbReference type="EMBL" id="JACSNR010000003">
    <property type="protein sequence ID" value="MBM6922857.1"/>
    <property type="molecule type" value="Genomic_DNA"/>
</dbReference>
<sequence>MKHLAPAYYGAFTCLADRCRDNCCIGWEIGIDPDTAAFYDSFPGETGDWLRSGITPPGTDRCFLPDAGGRCRFLNEKNLCTAYLRVGEQAMAEICREHPRFHNWYADVLETGLGLCCEETARLILTTPGPFTLTGLPDCPDEAEEPDPFLTVLRTVRKMVFRFLEDPALPLAERLRRLTGLGWTLQHHLADPAGLPALCRETLAKPAALSPLTEADGRELLTAARELERLSDEWEALLTLGESTPSAFLSPSAGPEEEAELSRIGVYLIYRYFLPLALDGDLCSPLCFPEAALRLIRGLWQRGGAVQPTERQRIAQLFSKEIEYSEENREEFCQAALSWCARQSRPHQEV</sequence>
<keyword evidence="1" id="KW-0282">Flagellum</keyword>
<dbReference type="Proteomes" id="UP000724149">
    <property type="component" value="Unassembled WGS sequence"/>
</dbReference>
<dbReference type="GO" id="GO:0008168">
    <property type="term" value="F:methyltransferase activity"/>
    <property type="evidence" value="ECO:0007669"/>
    <property type="project" value="UniProtKB-KW"/>
</dbReference>
<reference evidence="1 2" key="1">
    <citation type="journal article" date="2021" name="Sci. Rep.">
        <title>The distribution of antibiotic resistance genes in chicken gut microbiota commensals.</title>
        <authorList>
            <person name="Juricova H."/>
            <person name="Matiasovicova J."/>
            <person name="Kubasova T."/>
            <person name="Cejkova D."/>
            <person name="Rychlik I."/>
        </authorList>
    </citation>
    <scope>NUCLEOTIDE SEQUENCE [LARGE SCALE GENOMIC DNA]</scope>
    <source>
        <strain evidence="1 2">An564</strain>
    </source>
</reference>
<dbReference type="EC" id="2.1.1.-" evidence="1"/>
<keyword evidence="1" id="KW-0966">Cell projection</keyword>
<proteinExistence type="predicted"/>
<keyword evidence="2" id="KW-1185">Reference proteome</keyword>